<dbReference type="InterPro" id="IPR025857">
    <property type="entry name" value="MacB_PCD"/>
</dbReference>
<keyword evidence="3" id="KW-1003">Cell membrane</keyword>
<dbReference type="PANTHER" id="PTHR30489">
    <property type="entry name" value="LIPOPROTEIN-RELEASING SYSTEM TRANSMEMBRANE PROTEIN LOLE"/>
    <property type="match status" value="1"/>
</dbReference>
<reference evidence="10 11" key="1">
    <citation type="submission" date="2018-01" db="EMBL/GenBank/DDBJ databases">
        <title>A novel member of the phylum Bacteroidetes isolated from glacier ice.</title>
        <authorList>
            <person name="Liu Q."/>
            <person name="Xin Y.-H."/>
        </authorList>
    </citation>
    <scope>NUCLEOTIDE SEQUENCE [LARGE SCALE GENOMIC DNA]</scope>
    <source>
        <strain evidence="10 11">RB1R16</strain>
    </source>
</reference>
<feature type="domain" description="ABC3 transporter permease C-terminal" evidence="8">
    <location>
        <begin position="274"/>
        <end position="400"/>
    </location>
</feature>
<keyword evidence="11" id="KW-1185">Reference proteome</keyword>
<protein>
    <recommendedName>
        <fullName evidence="12">ABC transporter permease</fullName>
    </recommendedName>
</protein>
<comment type="similarity">
    <text evidence="2">Belongs to the ABC-4 integral membrane protein family. LolC/E subfamily.</text>
</comment>
<dbReference type="AlphaFoldDB" id="A0A2S7SSJ5"/>
<dbReference type="GO" id="GO:0098797">
    <property type="term" value="C:plasma membrane protein complex"/>
    <property type="evidence" value="ECO:0007669"/>
    <property type="project" value="TreeGrafter"/>
</dbReference>
<feature type="transmembrane region" description="Helical" evidence="7">
    <location>
        <begin position="319"/>
        <end position="349"/>
    </location>
</feature>
<proteinExistence type="inferred from homology"/>
<gene>
    <name evidence="10" type="ORF">CJD36_018330</name>
</gene>
<evidence type="ECO:0000256" key="2">
    <source>
        <dbReference type="ARBA" id="ARBA00005236"/>
    </source>
</evidence>
<feature type="transmembrane region" description="Helical" evidence="7">
    <location>
        <begin position="21"/>
        <end position="43"/>
    </location>
</feature>
<evidence type="ECO:0000256" key="6">
    <source>
        <dbReference type="ARBA" id="ARBA00023136"/>
    </source>
</evidence>
<dbReference type="Proteomes" id="UP000239872">
    <property type="component" value="Unassembled WGS sequence"/>
</dbReference>
<dbReference type="InterPro" id="IPR003838">
    <property type="entry name" value="ABC3_permease_C"/>
</dbReference>
<evidence type="ECO:0000256" key="7">
    <source>
        <dbReference type="SAM" id="Phobius"/>
    </source>
</evidence>
<comment type="subcellular location">
    <subcellularLocation>
        <location evidence="1">Cell membrane</location>
        <topology evidence="1">Multi-pass membrane protein</topology>
    </subcellularLocation>
</comment>
<accession>A0A2S7SSJ5</accession>
<evidence type="ECO:0000313" key="10">
    <source>
        <dbReference type="EMBL" id="PQJ09880.1"/>
    </source>
</evidence>
<evidence type="ECO:0000259" key="8">
    <source>
        <dbReference type="Pfam" id="PF02687"/>
    </source>
</evidence>
<dbReference type="PANTHER" id="PTHR30489:SF0">
    <property type="entry name" value="LIPOPROTEIN-RELEASING SYSTEM TRANSMEMBRANE PROTEIN LOLE"/>
    <property type="match status" value="1"/>
</dbReference>
<evidence type="ECO:0000256" key="5">
    <source>
        <dbReference type="ARBA" id="ARBA00022989"/>
    </source>
</evidence>
<keyword evidence="5 7" id="KW-1133">Transmembrane helix</keyword>
<feature type="transmembrane region" description="Helical" evidence="7">
    <location>
        <begin position="274"/>
        <end position="298"/>
    </location>
</feature>
<dbReference type="Pfam" id="PF12704">
    <property type="entry name" value="MacB_PCD"/>
    <property type="match status" value="1"/>
</dbReference>
<evidence type="ECO:0000313" key="11">
    <source>
        <dbReference type="Proteomes" id="UP000239872"/>
    </source>
</evidence>
<name>A0A2S7SSJ5_9BACT</name>
<organism evidence="10 11">
    <name type="scientific">Flavipsychrobacter stenotrophus</name>
    <dbReference type="NCBI Taxonomy" id="2077091"/>
    <lineage>
        <taxon>Bacteria</taxon>
        <taxon>Pseudomonadati</taxon>
        <taxon>Bacteroidota</taxon>
        <taxon>Chitinophagia</taxon>
        <taxon>Chitinophagales</taxon>
        <taxon>Chitinophagaceae</taxon>
        <taxon>Flavipsychrobacter</taxon>
    </lineage>
</organism>
<feature type="transmembrane region" description="Helical" evidence="7">
    <location>
        <begin position="369"/>
        <end position="390"/>
    </location>
</feature>
<dbReference type="EMBL" id="PPSL01000005">
    <property type="protein sequence ID" value="PQJ09880.1"/>
    <property type="molecule type" value="Genomic_DNA"/>
</dbReference>
<feature type="domain" description="MacB-like periplasmic core" evidence="9">
    <location>
        <begin position="25"/>
        <end position="192"/>
    </location>
</feature>
<dbReference type="InterPro" id="IPR051447">
    <property type="entry name" value="Lipoprotein-release_system"/>
</dbReference>
<sequence>MNLSFFIARRYLVRQTGTFSFIIRLAVVATALSVAVMILSLAVSTGFGDAVRDKLYSFSGNVHVTYFDPLKSNALTTPPIYYDKKLVAEIKKIPHVATVTPFAQRPVILQSHGKMEGIRLKGVDKNYHFSKSVRLSGQGIDYSDTLYSRQIMISERTANLLDVKAADTIMLEFFEAGSTPRLRKVRISGMFHSGMEDVDKYYGVCDIRLLQHMNNWTADSINAYQIDLDNAAYADTVSSFIHYNLVNAPVDAFTTEESNAGLFDWLKFQSLNSIILLIIMGLVAFINVSGVILVLMIDRAAMVGLLKTLGMPFGSIGRVFINVGTIISAIGILAGNILALAVCWLQKTYSIFKLDEATYFMKYVPVKVIWWHVALTDIVTLIVFVIYLWLPALYIRRIQPAKVLQFK</sequence>
<evidence type="ECO:0000256" key="1">
    <source>
        <dbReference type="ARBA" id="ARBA00004651"/>
    </source>
</evidence>
<keyword evidence="6 7" id="KW-0472">Membrane</keyword>
<evidence type="ECO:0000256" key="4">
    <source>
        <dbReference type="ARBA" id="ARBA00022692"/>
    </source>
</evidence>
<evidence type="ECO:0000259" key="9">
    <source>
        <dbReference type="Pfam" id="PF12704"/>
    </source>
</evidence>
<evidence type="ECO:0008006" key="12">
    <source>
        <dbReference type="Google" id="ProtNLM"/>
    </source>
</evidence>
<dbReference type="RefSeq" id="WP_105040652.1">
    <property type="nucleotide sequence ID" value="NZ_PPSL01000005.1"/>
</dbReference>
<dbReference type="OrthoDB" id="1522670at2"/>
<dbReference type="Pfam" id="PF02687">
    <property type="entry name" value="FtsX"/>
    <property type="match status" value="1"/>
</dbReference>
<dbReference type="GO" id="GO:0044874">
    <property type="term" value="P:lipoprotein localization to outer membrane"/>
    <property type="evidence" value="ECO:0007669"/>
    <property type="project" value="TreeGrafter"/>
</dbReference>
<comment type="caution">
    <text evidence="10">The sequence shown here is derived from an EMBL/GenBank/DDBJ whole genome shotgun (WGS) entry which is preliminary data.</text>
</comment>
<keyword evidence="4 7" id="KW-0812">Transmembrane</keyword>
<evidence type="ECO:0000256" key="3">
    <source>
        <dbReference type="ARBA" id="ARBA00022475"/>
    </source>
</evidence>